<keyword evidence="2" id="KW-1185">Reference proteome</keyword>
<name>A0ABW0NXD7_9HYPH</name>
<evidence type="ECO:0000313" key="1">
    <source>
        <dbReference type="EMBL" id="MFC5505126.1"/>
    </source>
</evidence>
<evidence type="ECO:0008006" key="3">
    <source>
        <dbReference type="Google" id="ProtNLM"/>
    </source>
</evidence>
<accession>A0ABW0NXD7</accession>
<dbReference type="Proteomes" id="UP001596060">
    <property type="component" value="Unassembled WGS sequence"/>
</dbReference>
<reference evidence="2" key="1">
    <citation type="journal article" date="2019" name="Int. J. Syst. Evol. Microbiol.">
        <title>The Global Catalogue of Microorganisms (GCM) 10K type strain sequencing project: providing services to taxonomists for standard genome sequencing and annotation.</title>
        <authorList>
            <consortium name="The Broad Institute Genomics Platform"/>
            <consortium name="The Broad Institute Genome Sequencing Center for Infectious Disease"/>
            <person name="Wu L."/>
            <person name="Ma J."/>
        </authorList>
    </citation>
    <scope>NUCLEOTIDE SEQUENCE [LARGE SCALE GENOMIC DNA]</scope>
    <source>
        <strain evidence="2">CCUG 43117</strain>
    </source>
</reference>
<dbReference type="RefSeq" id="WP_377816203.1">
    <property type="nucleotide sequence ID" value="NZ_JBHSLU010000012.1"/>
</dbReference>
<proteinExistence type="predicted"/>
<gene>
    <name evidence="1" type="ORF">ACFPN9_07640</name>
</gene>
<dbReference type="EMBL" id="JBHSLU010000012">
    <property type="protein sequence ID" value="MFC5505126.1"/>
    <property type="molecule type" value="Genomic_DNA"/>
</dbReference>
<sequence length="246" mass="27071">MKPATTVSAAAAPWLPLASGRALTLGRIIEPGTLDIRRDIAIPLGNTGRFANQLPSGMLYSVAQHCCIGADFLWGQTQDDALAMAFLLHDGHEGPLGDQTSPFLAALQQALDETRAALGDVSGPRLSIQRLRRQIAEPIDRYLHAEAGLPWPLPPVLRDRVHYVDLQLLLAERDHLLGPQPRRWDDKLSTIKPLALKHRIKVLPPAKAAEAWVTRFETWSSRLHAARARAVRSPANLADRTREAVS</sequence>
<dbReference type="SUPFAM" id="SSF109604">
    <property type="entry name" value="HD-domain/PDEase-like"/>
    <property type="match status" value="1"/>
</dbReference>
<dbReference type="Gene3D" id="1.10.3210.10">
    <property type="entry name" value="Hypothetical protein af1432"/>
    <property type="match status" value="1"/>
</dbReference>
<comment type="caution">
    <text evidence="1">The sequence shown here is derived from an EMBL/GenBank/DDBJ whole genome shotgun (WGS) entry which is preliminary data.</text>
</comment>
<protein>
    <recommendedName>
        <fullName evidence="3">HD domain-containing protein</fullName>
    </recommendedName>
</protein>
<organism evidence="1 2">
    <name type="scientific">Bosea massiliensis</name>
    <dbReference type="NCBI Taxonomy" id="151419"/>
    <lineage>
        <taxon>Bacteria</taxon>
        <taxon>Pseudomonadati</taxon>
        <taxon>Pseudomonadota</taxon>
        <taxon>Alphaproteobacteria</taxon>
        <taxon>Hyphomicrobiales</taxon>
        <taxon>Boseaceae</taxon>
        <taxon>Bosea</taxon>
    </lineage>
</organism>
<evidence type="ECO:0000313" key="2">
    <source>
        <dbReference type="Proteomes" id="UP001596060"/>
    </source>
</evidence>